<evidence type="ECO:0000313" key="9">
    <source>
        <dbReference type="Proteomes" id="UP000236311"/>
    </source>
</evidence>
<keyword evidence="9" id="KW-1185">Reference proteome</keyword>
<feature type="signal peptide" evidence="7">
    <location>
        <begin position="1"/>
        <end position="17"/>
    </location>
</feature>
<dbReference type="PANTHER" id="PTHR43649:SF33">
    <property type="entry name" value="POLYGALACTURONAN_RHAMNOGALACTURONAN-BINDING PROTEIN YTCQ"/>
    <property type="match status" value="1"/>
</dbReference>
<evidence type="ECO:0000256" key="5">
    <source>
        <dbReference type="ARBA" id="ARBA00023288"/>
    </source>
</evidence>
<feature type="compositionally biased region" description="Low complexity" evidence="6">
    <location>
        <begin position="27"/>
        <end position="40"/>
    </location>
</feature>
<evidence type="ECO:0000256" key="1">
    <source>
        <dbReference type="ARBA" id="ARBA00022475"/>
    </source>
</evidence>
<reference evidence="8 9" key="1">
    <citation type="submission" date="2018-01" db="EMBL/GenBank/DDBJ databases">
        <authorList>
            <person name="Gaut B.S."/>
            <person name="Morton B.R."/>
            <person name="Clegg M.T."/>
            <person name="Duvall M.R."/>
        </authorList>
    </citation>
    <scope>NUCLEOTIDE SEQUENCE [LARGE SCALE GENOMIC DNA]</scope>
    <source>
        <strain evidence="8">GP69</strain>
    </source>
</reference>
<feature type="compositionally biased region" description="Acidic residues" evidence="6">
    <location>
        <begin position="47"/>
        <end position="56"/>
    </location>
</feature>
<organism evidence="8 9">
    <name type="scientific">Acetatifactor muris</name>
    <dbReference type="NCBI Taxonomy" id="879566"/>
    <lineage>
        <taxon>Bacteria</taxon>
        <taxon>Bacillati</taxon>
        <taxon>Bacillota</taxon>
        <taxon>Clostridia</taxon>
        <taxon>Lachnospirales</taxon>
        <taxon>Lachnospiraceae</taxon>
        <taxon>Acetatifactor</taxon>
    </lineage>
</organism>
<sequence length="537" mass="60789">MKRKKLMAMLMAVSVFAGVLTGCGNTSGSNSGTSEQGQSEAAPQTEESAEEADAPQEETKEPLKFTMSISNGLNEYIAQSPDINQDKWVKVFNERYNLDLTLKLLDHKRFAEEMQMMFASGEIADVVKCYDNYTSPSMCQSVENGVFMPLDDILATAEEKYPNLMKTIPENAWDYNKYNGHIYGIPVSYLSRATRRATYIRKDLLDQTGLGIPTTLDEFVEVLKAFRDMGVEYPFAGRENWTYTDIFFGAYGVNPLTWNLNEDGQLVPDMIRPEMKEALAFHKMLKDEGLMDPESLTTNSSDWLNKIYTGKVGLFDHNGGQLYGFNSSLQQNVPEGEFILIPSPVGPYGDQGTYKYSPVFESIFINKDFPEPERIFEYLDRMSTDEEQDFMAYGIKGEDWTEENGQVQYEYPTDQVGIAEISFRKTMGLVRDDSYDSRLLPFTPGGDDFMDWVENVSSKEGIDNIDPGKLESLTLHPELQPGNGCDLFHQMAANIFYGKEPIDSFDAFVEEYLSRGGQEVIDEATKAYQEGRTFDRK</sequence>
<evidence type="ECO:0000313" key="8">
    <source>
        <dbReference type="EMBL" id="SOY28663.1"/>
    </source>
</evidence>
<dbReference type="OrthoDB" id="2021385at2"/>
<feature type="region of interest" description="Disordered" evidence="6">
    <location>
        <begin position="27"/>
        <end position="61"/>
    </location>
</feature>
<evidence type="ECO:0000256" key="3">
    <source>
        <dbReference type="ARBA" id="ARBA00023136"/>
    </source>
</evidence>
<feature type="chain" id="PRO_5038375779" evidence="7">
    <location>
        <begin position="18"/>
        <end position="537"/>
    </location>
</feature>
<dbReference type="PANTHER" id="PTHR43649">
    <property type="entry name" value="ARABINOSE-BINDING PROTEIN-RELATED"/>
    <property type="match status" value="1"/>
</dbReference>
<dbReference type="Proteomes" id="UP000236311">
    <property type="component" value="Unassembled WGS sequence"/>
</dbReference>
<protein>
    <submittedName>
        <fullName evidence="8">Lipoprotein LipO</fullName>
    </submittedName>
</protein>
<keyword evidence="1" id="KW-1003">Cell membrane</keyword>
<dbReference type="CDD" id="cd13580">
    <property type="entry name" value="PBP2_AlgQ_like_1"/>
    <property type="match status" value="1"/>
</dbReference>
<dbReference type="InterPro" id="IPR050490">
    <property type="entry name" value="Bact_solute-bd_prot1"/>
</dbReference>
<dbReference type="AlphaFoldDB" id="A0A2K4ZDX8"/>
<gene>
    <name evidence="8" type="primary">lipO_10</name>
    <name evidence="8" type="ORF">AMURIS_01374</name>
</gene>
<dbReference type="RefSeq" id="WP_103238761.1">
    <property type="nucleotide sequence ID" value="NZ_CANRXC010000022.1"/>
</dbReference>
<accession>A0A2K4ZDX8</accession>
<keyword evidence="5 8" id="KW-0449">Lipoprotein</keyword>
<evidence type="ECO:0000256" key="6">
    <source>
        <dbReference type="SAM" id="MobiDB-lite"/>
    </source>
</evidence>
<dbReference type="Gene3D" id="3.40.190.10">
    <property type="entry name" value="Periplasmic binding protein-like II"/>
    <property type="match status" value="2"/>
</dbReference>
<dbReference type="Pfam" id="PF01547">
    <property type="entry name" value="SBP_bac_1"/>
    <property type="match status" value="1"/>
</dbReference>
<name>A0A2K4ZDX8_9FIRM</name>
<proteinExistence type="predicted"/>
<evidence type="ECO:0000256" key="4">
    <source>
        <dbReference type="ARBA" id="ARBA00023139"/>
    </source>
</evidence>
<dbReference type="InterPro" id="IPR006059">
    <property type="entry name" value="SBP"/>
</dbReference>
<dbReference type="EMBL" id="OFSM01000006">
    <property type="protein sequence ID" value="SOY28663.1"/>
    <property type="molecule type" value="Genomic_DNA"/>
</dbReference>
<evidence type="ECO:0000256" key="2">
    <source>
        <dbReference type="ARBA" id="ARBA00022729"/>
    </source>
</evidence>
<dbReference type="SUPFAM" id="SSF53850">
    <property type="entry name" value="Periplasmic binding protein-like II"/>
    <property type="match status" value="1"/>
</dbReference>
<dbReference type="PROSITE" id="PS51257">
    <property type="entry name" value="PROKAR_LIPOPROTEIN"/>
    <property type="match status" value="1"/>
</dbReference>
<evidence type="ECO:0000256" key="7">
    <source>
        <dbReference type="SAM" id="SignalP"/>
    </source>
</evidence>
<keyword evidence="4" id="KW-0564">Palmitate</keyword>
<keyword evidence="2 7" id="KW-0732">Signal</keyword>
<keyword evidence="3" id="KW-0472">Membrane</keyword>